<keyword evidence="3" id="KW-1003">Cell membrane</keyword>
<dbReference type="RefSeq" id="WP_230550251.1">
    <property type="nucleotide sequence ID" value="NZ_JAJISD010000003.1"/>
</dbReference>
<sequence>MALTQTADLPALSASSRARLGALGSIGLGAAGLLAFLLIWQAVPALGLVNPMMLPGPLAIPTAFRSEIDSGMWLKAVTGSLSHYGIGLVIGAALGVAVGVLTGMSRVAEDLTSWVVRLLRPIPGLAWAPFAIIWFGVTPKAAVFIIAVSVFWIVFFAAHGAVRGVDRDLLEVAEAFGFRRAHEKLLKIYLPAAMPGILVGLRTALGQAWMAVVAAEIFGVPGLGNRMIEASSLLATDIVVVYMLTMAALYGILDSLFLVAQNWLLRWKA</sequence>
<comment type="subcellular location">
    <subcellularLocation>
        <location evidence="1 7">Cell membrane</location>
        <topology evidence="1 7">Multi-pass membrane protein</topology>
    </subcellularLocation>
</comment>
<dbReference type="Proteomes" id="UP001198862">
    <property type="component" value="Unassembled WGS sequence"/>
</dbReference>
<evidence type="ECO:0000256" key="7">
    <source>
        <dbReference type="RuleBase" id="RU363032"/>
    </source>
</evidence>
<reference evidence="9 10" key="1">
    <citation type="submission" date="2021-11" db="EMBL/GenBank/DDBJ databases">
        <authorList>
            <person name="Lee D.-H."/>
            <person name="Kim S.-B."/>
        </authorList>
    </citation>
    <scope>NUCLEOTIDE SEQUENCE [LARGE SCALE GENOMIC DNA]</scope>
    <source>
        <strain evidence="9 10">KCTC 52223</strain>
    </source>
</reference>
<name>A0ABS8KSJ0_9HYPH</name>
<evidence type="ECO:0000256" key="4">
    <source>
        <dbReference type="ARBA" id="ARBA00022692"/>
    </source>
</evidence>
<keyword evidence="5 7" id="KW-1133">Transmembrane helix</keyword>
<dbReference type="Gene3D" id="1.10.3720.10">
    <property type="entry name" value="MetI-like"/>
    <property type="match status" value="1"/>
</dbReference>
<dbReference type="PANTHER" id="PTHR30151">
    <property type="entry name" value="ALKANE SULFONATE ABC TRANSPORTER-RELATED, MEMBRANE SUBUNIT"/>
    <property type="match status" value="1"/>
</dbReference>
<accession>A0ABS8KSJ0</accession>
<evidence type="ECO:0000313" key="10">
    <source>
        <dbReference type="Proteomes" id="UP001198862"/>
    </source>
</evidence>
<organism evidence="9 10">
    <name type="scientific">Reyranella aquatilis</name>
    <dbReference type="NCBI Taxonomy" id="2035356"/>
    <lineage>
        <taxon>Bacteria</taxon>
        <taxon>Pseudomonadati</taxon>
        <taxon>Pseudomonadota</taxon>
        <taxon>Alphaproteobacteria</taxon>
        <taxon>Hyphomicrobiales</taxon>
        <taxon>Reyranellaceae</taxon>
        <taxon>Reyranella</taxon>
    </lineage>
</organism>
<evidence type="ECO:0000313" key="9">
    <source>
        <dbReference type="EMBL" id="MCC8429034.1"/>
    </source>
</evidence>
<comment type="caution">
    <text evidence="9">The sequence shown here is derived from an EMBL/GenBank/DDBJ whole genome shotgun (WGS) entry which is preliminary data.</text>
</comment>
<evidence type="ECO:0000256" key="5">
    <source>
        <dbReference type="ARBA" id="ARBA00022989"/>
    </source>
</evidence>
<keyword evidence="2 7" id="KW-0813">Transport</keyword>
<comment type="similarity">
    <text evidence="7">Belongs to the binding-protein-dependent transport system permease family.</text>
</comment>
<dbReference type="EMBL" id="JAJISD010000003">
    <property type="protein sequence ID" value="MCC8429034.1"/>
    <property type="molecule type" value="Genomic_DNA"/>
</dbReference>
<feature type="transmembrane region" description="Helical" evidence="7">
    <location>
        <begin position="141"/>
        <end position="162"/>
    </location>
</feature>
<evidence type="ECO:0000256" key="3">
    <source>
        <dbReference type="ARBA" id="ARBA00022475"/>
    </source>
</evidence>
<gene>
    <name evidence="9" type="ORF">LJ725_08660</name>
</gene>
<keyword evidence="6 7" id="KW-0472">Membrane</keyword>
<dbReference type="Pfam" id="PF00528">
    <property type="entry name" value="BPD_transp_1"/>
    <property type="match status" value="1"/>
</dbReference>
<dbReference type="SUPFAM" id="SSF161098">
    <property type="entry name" value="MetI-like"/>
    <property type="match status" value="1"/>
</dbReference>
<evidence type="ECO:0000259" key="8">
    <source>
        <dbReference type="PROSITE" id="PS50928"/>
    </source>
</evidence>
<feature type="domain" description="ABC transmembrane type-1" evidence="8">
    <location>
        <begin position="77"/>
        <end position="257"/>
    </location>
</feature>
<feature type="transmembrane region" description="Helical" evidence="7">
    <location>
        <begin position="238"/>
        <end position="260"/>
    </location>
</feature>
<keyword evidence="10" id="KW-1185">Reference proteome</keyword>
<feature type="transmembrane region" description="Helical" evidence="7">
    <location>
        <begin position="114"/>
        <end position="135"/>
    </location>
</feature>
<dbReference type="PANTHER" id="PTHR30151:SF38">
    <property type="entry name" value="ALIPHATIC SULFONATES TRANSPORT PERMEASE PROTEIN SSUC-RELATED"/>
    <property type="match status" value="1"/>
</dbReference>
<dbReference type="InterPro" id="IPR000515">
    <property type="entry name" value="MetI-like"/>
</dbReference>
<proteinExistence type="inferred from homology"/>
<protein>
    <submittedName>
        <fullName evidence="9">ABC transporter permease</fullName>
    </submittedName>
</protein>
<keyword evidence="4 7" id="KW-0812">Transmembrane</keyword>
<evidence type="ECO:0000256" key="2">
    <source>
        <dbReference type="ARBA" id="ARBA00022448"/>
    </source>
</evidence>
<dbReference type="PROSITE" id="PS50928">
    <property type="entry name" value="ABC_TM1"/>
    <property type="match status" value="1"/>
</dbReference>
<dbReference type="InterPro" id="IPR035906">
    <property type="entry name" value="MetI-like_sf"/>
</dbReference>
<feature type="transmembrane region" description="Helical" evidence="7">
    <location>
        <begin position="81"/>
        <end position="102"/>
    </location>
</feature>
<dbReference type="CDD" id="cd06261">
    <property type="entry name" value="TM_PBP2"/>
    <property type="match status" value="1"/>
</dbReference>
<feature type="transmembrane region" description="Helical" evidence="7">
    <location>
        <begin position="20"/>
        <end position="43"/>
    </location>
</feature>
<evidence type="ECO:0000256" key="1">
    <source>
        <dbReference type="ARBA" id="ARBA00004651"/>
    </source>
</evidence>
<evidence type="ECO:0000256" key="6">
    <source>
        <dbReference type="ARBA" id="ARBA00023136"/>
    </source>
</evidence>
<feature type="transmembrane region" description="Helical" evidence="7">
    <location>
        <begin position="188"/>
        <end position="218"/>
    </location>
</feature>